<dbReference type="OrthoDB" id="6338470at2759"/>
<dbReference type="AlphaFoldDB" id="A0A5B7HG04"/>
<keyword evidence="3" id="KW-1185">Reference proteome</keyword>
<feature type="region of interest" description="Disordered" evidence="1">
    <location>
        <begin position="61"/>
        <end position="82"/>
    </location>
</feature>
<sequence>MTFWQENYGFVKDVYDFRLQKYQEWMDNLEAIVSKVMAPNVQYTYKEFKMIQDNLAVSISSSPNPPSSLRQQSSVPSILTVR</sequence>
<dbReference type="Proteomes" id="UP000324222">
    <property type="component" value="Unassembled WGS sequence"/>
</dbReference>
<evidence type="ECO:0000313" key="2">
    <source>
        <dbReference type="EMBL" id="MPC71330.1"/>
    </source>
</evidence>
<proteinExistence type="predicted"/>
<feature type="compositionally biased region" description="Low complexity" evidence="1">
    <location>
        <begin position="61"/>
        <end position="74"/>
    </location>
</feature>
<reference evidence="2 3" key="1">
    <citation type="submission" date="2019-05" db="EMBL/GenBank/DDBJ databases">
        <title>Another draft genome of Portunus trituberculatus and its Hox gene families provides insights of decapod evolution.</title>
        <authorList>
            <person name="Jeong J.-H."/>
            <person name="Song I."/>
            <person name="Kim S."/>
            <person name="Choi T."/>
            <person name="Kim D."/>
            <person name="Ryu S."/>
            <person name="Kim W."/>
        </authorList>
    </citation>
    <scope>NUCLEOTIDE SEQUENCE [LARGE SCALE GENOMIC DNA]</scope>
    <source>
        <tissue evidence="2">Muscle</tissue>
    </source>
</reference>
<name>A0A5B7HG04_PORTR</name>
<gene>
    <name evidence="2" type="ORF">E2C01_065606</name>
</gene>
<evidence type="ECO:0000256" key="1">
    <source>
        <dbReference type="SAM" id="MobiDB-lite"/>
    </source>
</evidence>
<protein>
    <submittedName>
        <fullName evidence="2">Uncharacterized protein</fullName>
    </submittedName>
</protein>
<evidence type="ECO:0000313" key="3">
    <source>
        <dbReference type="Proteomes" id="UP000324222"/>
    </source>
</evidence>
<comment type="caution">
    <text evidence="2">The sequence shown here is derived from an EMBL/GenBank/DDBJ whole genome shotgun (WGS) entry which is preliminary data.</text>
</comment>
<accession>A0A5B7HG04</accession>
<dbReference type="EMBL" id="VSRR010032699">
    <property type="protein sequence ID" value="MPC71330.1"/>
    <property type="molecule type" value="Genomic_DNA"/>
</dbReference>
<organism evidence="2 3">
    <name type="scientific">Portunus trituberculatus</name>
    <name type="common">Swimming crab</name>
    <name type="synonym">Neptunus trituberculatus</name>
    <dbReference type="NCBI Taxonomy" id="210409"/>
    <lineage>
        <taxon>Eukaryota</taxon>
        <taxon>Metazoa</taxon>
        <taxon>Ecdysozoa</taxon>
        <taxon>Arthropoda</taxon>
        <taxon>Crustacea</taxon>
        <taxon>Multicrustacea</taxon>
        <taxon>Malacostraca</taxon>
        <taxon>Eumalacostraca</taxon>
        <taxon>Eucarida</taxon>
        <taxon>Decapoda</taxon>
        <taxon>Pleocyemata</taxon>
        <taxon>Brachyura</taxon>
        <taxon>Eubrachyura</taxon>
        <taxon>Portunoidea</taxon>
        <taxon>Portunidae</taxon>
        <taxon>Portuninae</taxon>
        <taxon>Portunus</taxon>
    </lineage>
</organism>